<evidence type="ECO:0000256" key="1">
    <source>
        <dbReference type="PROSITE-ProRule" id="PRU00169"/>
    </source>
</evidence>
<dbReference type="PROSITE" id="PS50110">
    <property type="entry name" value="RESPONSE_REGULATORY"/>
    <property type="match status" value="1"/>
</dbReference>
<keyword evidence="4" id="KW-1185">Reference proteome</keyword>
<name>A0ABT4BGU5_9ACTN</name>
<dbReference type="RefSeq" id="WP_267570313.1">
    <property type="nucleotide sequence ID" value="NZ_JAPNTZ010000030.1"/>
</dbReference>
<comment type="caution">
    <text evidence="3">The sequence shown here is derived from an EMBL/GenBank/DDBJ whole genome shotgun (WGS) entry which is preliminary data.</text>
</comment>
<organism evidence="3 4">
    <name type="scientific">Paractinoplanes pyxinae</name>
    <dbReference type="NCBI Taxonomy" id="2997416"/>
    <lineage>
        <taxon>Bacteria</taxon>
        <taxon>Bacillati</taxon>
        <taxon>Actinomycetota</taxon>
        <taxon>Actinomycetes</taxon>
        <taxon>Micromonosporales</taxon>
        <taxon>Micromonosporaceae</taxon>
        <taxon>Paractinoplanes</taxon>
    </lineage>
</organism>
<dbReference type="InterPro" id="IPR001789">
    <property type="entry name" value="Sig_transdc_resp-reg_receiver"/>
</dbReference>
<feature type="modified residue" description="4-aspartylphosphate" evidence="1">
    <location>
        <position position="60"/>
    </location>
</feature>
<evidence type="ECO:0000313" key="4">
    <source>
        <dbReference type="Proteomes" id="UP001151002"/>
    </source>
</evidence>
<dbReference type="Gene3D" id="3.40.50.2300">
    <property type="match status" value="1"/>
</dbReference>
<dbReference type="InterPro" id="IPR011006">
    <property type="entry name" value="CheY-like_superfamily"/>
</dbReference>
<dbReference type="Proteomes" id="UP001151002">
    <property type="component" value="Unassembled WGS sequence"/>
</dbReference>
<dbReference type="PANTHER" id="PTHR44520:SF2">
    <property type="entry name" value="RESPONSE REGULATOR RCP1"/>
    <property type="match status" value="1"/>
</dbReference>
<feature type="domain" description="Response regulatory" evidence="2">
    <location>
        <begin position="2"/>
        <end position="127"/>
    </location>
</feature>
<dbReference type="SMART" id="SM00448">
    <property type="entry name" value="REC"/>
    <property type="match status" value="1"/>
</dbReference>
<dbReference type="PANTHER" id="PTHR44520">
    <property type="entry name" value="RESPONSE REGULATOR RCP1-RELATED"/>
    <property type="match status" value="1"/>
</dbReference>
<evidence type="ECO:0000259" key="2">
    <source>
        <dbReference type="PROSITE" id="PS50110"/>
    </source>
</evidence>
<dbReference type="InterPro" id="IPR052893">
    <property type="entry name" value="TCS_response_regulator"/>
</dbReference>
<dbReference type="EMBL" id="JAPNTZ010000030">
    <property type="protein sequence ID" value="MCY1145697.1"/>
    <property type="molecule type" value="Genomic_DNA"/>
</dbReference>
<gene>
    <name evidence="3" type="ORF">OWR29_47505</name>
</gene>
<evidence type="ECO:0000313" key="3">
    <source>
        <dbReference type="EMBL" id="MCY1145697.1"/>
    </source>
</evidence>
<sequence length="139" mass="15331">MTVLVVDDDDADTLMIREALESADHPPTVYRVVDGQEALDYLYQRGEHAESQRPDLVLLDLNMPRLGGHEVLAHIKSDPGLKTIPIVVLTTSSAAEDILASYGEHANAFVTKPMDLDSFESVVQLINRFYSEIAVRPGV</sequence>
<protein>
    <submittedName>
        <fullName evidence="3">Response regulator</fullName>
    </submittedName>
</protein>
<proteinExistence type="predicted"/>
<dbReference type="CDD" id="cd17557">
    <property type="entry name" value="REC_Rcp-like"/>
    <property type="match status" value="1"/>
</dbReference>
<keyword evidence="1" id="KW-0597">Phosphoprotein</keyword>
<accession>A0ABT4BGU5</accession>
<dbReference type="Pfam" id="PF00072">
    <property type="entry name" value="Response_reg"/>
    <property type="match status" value="1"/>
</dbReference>
<dbReference type="SUPFAM" id="SSF52172">
    <property type="entry name" value="CheY-like"/>
    <property type="match status" value="1"/>
</dbReference>
<reference evidence="3" key="1">
    <citation type="submission" date="2022-11" db="EMBL/GenBank/DDBJ databases">
        <authorList>
            <person name="Somphong A."/>
            <person name="Phongsopitanun W."/>
        </authorList>
    </citation>
    <scope>NUCLEOTIDE SEQUENCE</scope>
    <source>
        <strain evidence="3">Pm04-4</strain>
    </source>
</reference>